<organism evidence="1 2">
    <name type="scientific">Eimeria praecox</name>
    <dbReference type="NCBI Taxonomy" id="51316"/>
    <lineage>
        <taxon>Eukaryota</taxon>
        <taxon>Sar</taxon>
        <taxon>Alveolata</taxon>
        <taxon>Apicomplexa</taxon>
        <taxon>Conoidasida</taxon>
        <taxon>Coccidia</taxon>
        <taxon>Eucoccidiorida</taxon>
        <taxon>Eimeriorina</taxon>
        <taxon>Eimeriidae</taxon>
        <taxon>Eimeria</taxon>
    </lineage>
</organism>
<accession>U6H536</accession>
<keyword evidence="2" id="KW-1185">Reference proteome</keyword>
<name>U6H536_9EIME</name>
<dbReference type="Proteomes" id="UP000018201">
    <property type="component" value="Unassembled WGS sequence"/>
</dbReference>
<reference evidence="1" key="1">
    <citation type="submission" date="2013-10" db="EMBL/GenBank/DDBJ databases">
        <title>Genomic analysis of the causative agents of coccidiosis in chickens.</title>
        <authorList>
            <person name="Reid A.J."/>
            <person name="Blake D."/>
            <person name="Billington K."/>
            <person name="Browne H."/>
            <person name="Dunn M."/>
            <person name="Hung S."/>
            <person name="Kawahara F."/>
            <person name="Miranda-Saavedra D."/>
            <person name="Mourier T."/>
            <person name="Nagra H."/>
            <person name="Otto T.D."/>
            <person name="Rawlings N."/>
            <person name="Sanchez A."/>
            <person name="Sanders M."/>
            <person name="Subramaniam C."/>
            <person name="Tay Y."/>
            <person name="Dear P."/>
            <person name="Doerig C."/>
            <person name="Gruber A."/>
            <person name="Parkinson J."/>
            <person name="Shirley M."/>
            <person name="Wan K.L."/>
            <person name="Berriman M."/>
            <person name="Tomley F."/>
            <person name="Pain A."/>
        </authorList>
    </citation>
    <scope>NUCLEOTIDE SEQUENCE [LARGE SCALE GENOMIC DNA]</scope>
    <source>
        <strain evidence="1">Houghton</strain>
    </source>
</reference>
<dbReference type="OrthoDB" id="352011at2759"/>
<dbReference type="VEuPathDB" id="ToxoDB:EPH_0073520"/>
<reference evidence="1" key="2">
    <citation type="submission" date="2013-10" db="EMBL/GenBank/DDBJ databases">
        <authorList>
            <person name="Aslett M."/>
        </authorList>
    </citation>
    <scope>NUCLEOTIDE SEQUENCE [LARGE SCALE GENOMIC DNA]</scope>
    <source>
        <strain evidence="1">Houghton</strain>
    </source>
</reference>
<protein>
    <submittedName>
        <fullName evidence="1">Uncharacterized protein</fullName>
    </submittedName>
</protein>
<proteinExistence type="predicted"/>
<dbReference type="AlphaFoldDB" id="U6H536"/>
<evidence type="ECO:0000313" key="1">
    <source>
        <dbReference type="EMBL" id="CDI87691.1"/>
    </source>
</evidence>
<gene>
    <name evidence="1" type="ORF">EPH_0073520</name>
</gene>
<evidence type="ECO:0000313" key="2">
    <source>
        <dbReference type="Proteomes" id="UP000018201"/>
    </source>
</evidence>
<sequence length="123" mass="14190">MFIARSHQQPSRYNTDASYDEISSVASDKKEPAFASRRQARESFITDPRQRVLFTRTNSAEKQMNTSIEGKHHDVHQQEATAFPCSLGDSIDNQRVRKESVLARMAEWASMRRRSTCWLRNGV</sequence>
<dbReference type="EMBL" id="HG699040">
    <property type="protein sequence ID" value="CDI87691.1"/>
    <property type="molecule type" value="Genomic_DNA"/>
</dbReference>